<dbReference type="OrthoDB" id="3824918at2"/>
<evidence type="ECO:0000313" key="4">
    <source>
        <dbReference type="Proteomes" id="UP000245590"/>
    </source>
</evidence>
<dbReference type="AlphaFoldDB" id="A0A2U2RIT4"/>
<dbReference type="Pfam" id="PF10756">
    <property type="entry name" value="bPH_6"/>
    <property type="match status" value="1"/>
</dbReference>
<protein>
    <recommendedName>
        <fullName evidence="2">Low molecular weight protein antigen 6 PH domain-containing protein</fullName>
    </recommendedName>
</protein>
<dbReference type="InterPro" id="IPR019692">
    <property type="entry name" value="CFP-6_PH"/>
</dbReference>
<keyword evidence="1" id="KW-0812">Transmembrane</keyword>
<dbReference type="RefSeq" id="WP_109276041.1">
    <property type="nucleotide sequence ID" value="NZ_QFKX01000004.1"/>
</dbReference>
<feature type="transmembrane region" description="Helical" evidence="1">
    <location>
        <begin position="22"/>
        <end position="40"/>
    </location>
</feature>
<comment type="caution">
    <text evidence="3">The sequence shown here is derived from an EMBL/GenBank/DDBJ whole genome shotgun (WGS) entry which is preliminary data.</text>
</comment>
<organism evidence="3 4">
    <name type="scientific">Brachybacterium endophyticum</name>
    <dbReference type="NCBI Taxonomy" id="2182385"/>
    <lineage>
        <taxon>Bacteria</taxon>
        <taxon>Bacillati</taxon>
        <taxon>Actinomycetota</taxon>
        <taxon>Actinomycetes</taxon>
        <taxon>Micrococcales</taxon>
        <taxon>Dermabacteraceae</taxon>
        <taxon>Brachybacterium</taxon>
    </lineage>
</organism>
<feature type="domain" description="Low molecular weight protein antigen 6 PH" evidence="2">
    <location>
        <begin position="69"/>
        <end position="134"/>
    </location>
</feature>
<dbReference type="Proteomes" id="UP000245590">
    <property type="component" value="Unassembled WGS sequence"/>
</dbReference>
<proteinExistence type="predicted"/>
<gene>
    <name evidence="3" type="ORF">DEO23_10755</name>
</gene>
<dbReference type="EMBL" id="QFKX01000004">
    <property type="protein sequence ID" value="PWH05685.1"/>
    <property type="molecule type" value="Genomic_DNA"/>
</dbReference>
<feature type="transmembrane region" description="Helical" evidence="1">
    <location>
        <begin position="46"/>
        <end position="63"/>
    </location>
</feature>
<keyword evidence="1" id="KW-1133">Transmembrane helix</keyword>
<keyword evidence="1" id="KW-0472">Membrane</keyword>
<accession>A0A2U2RIT4</accession>
<evidence type="ECO:0000259" key="2">
    <source>
        <dbReference type="Pfam" id="PF10756"/>
    </source>
</evidence>
<evidence type="ECO:0000256" key="1">
    <source>
        <dbReference type="SAM" id="Phobius"/>
    </source>
</evidence>
<sequence>MSISEPQGEVGPIVFRPRLTRVVAYVIGVLVLLSAVLLSVLTRFGLFDTVGFIAFGLAVLWFCHREGSVRATAHADRLVVRNLMTTRELEWAEIIGVIFPPGDPWATLDLADGDTISVMAVQRTDGASGMRAARRLAGLITERGEGTGTLDGGSSTEA</sequence>
<name>A0A2U2RIT4_9MICO</name>
<evidence type="ECO:0000313" key="3">
    <source>
        <dbReference type="EMBL" id="PWH05685.1"/>
    </source>
</evidence>
<reference evidence="3 4" key="1">
    <citation type="submission" date="2018-05" db="EMBL/GenBank/DDBJ databases">
        <title>Brachybacterium sp. M1HQ-2T, whole genome shotgun sequence.</title>
        <authorList>
            <person name="Tuo L."/>
        </authorList>
    </citation>
    <scope>NUCLEOTIDE SEQUENCE [LARGE SCALE GENOMIC DNA]</scope>
    <source>
        <strain evidence="3 4">M1HQ-2</strain>
    </source>
</reference>
<keyword evidence="4" id="KW-1185">Reference proteome</keyword>